<dbReference type="InterPro" id="IPR008928">
    <property type="entry name" value="6-hairpin_glycosidase_sf"/>
</dbReference>
<keyword evidence="1" id="KW-0732">Signal</keyword>
<dbReference type="InterPro" id="IPR054470">
    <property type="entry name" value="FIMAH_dom"/>
</dbReference>
<dbReference type="Gene3D" id="3.30.1920.20">
    <property type="match status" value="1"/>
</dbReference>
<feature type="domain" description="FIMAH" evidence="2">
    <location>
        <begin position="1535"/>
        <end position="1609"/>
    </location>
</feature>
<dbReference type="InterPro" id="IPR058094">
    <property type="entry name" value="Ig-like_OmpL47-like"/>
</dbReference>
<evidence type="ECO:0000313" key="3">
    <source>
        <dbReference type="EMBL" id="AJY74257.1"/>
    </source>
</evidence>
<evidence type="ECO:0000256" key="1">
    <source>
        <dbReference type="SAM" id="SignalP"/>
    </source>
</evidence>
<dbReference type="EMBL" id="CP011058">
    <property type="protein sequence ID" value="AJY74257.1"/>
    <property type="molecule type" value="Genomic_DNA"/>
</dbReference>
<evidence type="ECO:0000259" key="2">
    <source>
        <dbReference type="Pfam" id="PF22888"/>
    </source>
</evidence>
<dbReference type="RefSeq" id="WP_045669693.1">
    <property type="nucleotide sequence ID" value="NZ_CP011058.1"/>
</dbReference>
<gene>
    <name evidence="3" type="ORF">VN24_06280</name>
</gene>
<keyword evidence="4" id="KW-1185">Reference proteome</keyword>
<dbReference type="Proteomes" id="UP000032633">
    <property type="component" value="Chromosome"/>
</dbReference>
<accession>A0A0D5NH24</accession>
<dbReference type="OrthoDB" id="3796513at2"/>
<dbReference type="PATRIC" id="fig|1126833.4.peg.1364"/>
<reference evidence="4" key="2">
    <citation type="submission" date="2015-03" db="EMBL/GenBank/DDBJ databases">
        <title>Genome sequence of Paenibacillus beijingensis strain DSM 24997T.</title>
        <authorList>
            <person name="Kwak Y."/>
            <person name="Shin J.-H."/>
        </authorList>
    </citation>
    <scope>NUCLEOTIDE SEQUENCE [LARGE SCALE GENOMIC DNA]</scope>
    <source>
        <strain evidence="4">DSM 24997</strain>
    </source>
</reference>
<evidence type="ECO:0000313" key="4">
    <source>
        <dbReference type="Proteomes" id="UP000032633"/>
    </source>
</evidence>
<dbReference type="Pfam" id="PF22888">
    <property type="entry name" value="FIMAH"/>
    <property type="match status" value="1"/>
</dbReference>
<dbReference type="KEGG" id="pbj:VN24_06280"/>
<proteinExistence type="predicted"/>
<protein>
    <recommendedName>
        <fullName evidence="2">FIMAH domain-containing protein</fullName>
    </recommendedName>
</protein>
<organism evidence="3 4">
    <name type="scientific">Paenibacillus beijingensis</name>
    <dbReference type="NCBI Taxonomy" id="1126833"/>
    <lineage>
        <taxon>Bacteria</taxon>
        <taxon>Bacillati</taxon>
        <taxon>Bacillota</taxon>
        <taxon>Bacilli</taxon>
        <taxon>Bacillales</taxon>
        <taxon>Paenibacillaceae</taxon>
        <taxon>Paenibacillus</taxon>
    </lineage>
</organism>
<dbReference type="STRING" id="1126833.VN24_06280"/>
<dbReference type="SUPFAM" id="SSF48208">
    <property type="entry name" value="Six-hairpin glycosidases"/>
    <property type="match status" value="1"/>
</dbReference>
<dbReference type="GO" id="GO:0005975">
    <property type="term" value="P:carbohydrate metabolic process"/>
    <property type="evidence" value="ECO:0007669"/>
    <property type="project" value="InterPro"/>
</dbReference>
<reference evidence="3 4" key="1">
    <citation type="journal article" date="2015" name="J. Biotechnol.">
        <title>Complete genome sequence of Paenibacillus beijingensis 7188(T) (=DSM 24997(T)), a novel rhizobacterium from jujube garden soil.</title>
        <authorList>
            <person name="Kwak Y."/>
            <person name="Shin J.H."/>
        </authorList>
    </citation>
    <scope>NUCLEOTIDE SEQUENCE [LARGE SCALE GENOMIC DNA]</scope>
    <source>
        <strain evidence="3 4">DSM 24997</strain>
    </source>
</reference>
<feature type="signal peptide" evidence="1">
    <location>
        <begin position="1"/>
        <end position="28"/>
    </location>
</feature>
<name>A0A0D5NH24_9BACL</name>
<dbReference type="NCBIfam" id="NF047446">
    <property type="entry name" value="barrel_OmpL47"/>
    <property type="match status" value="1"/>
</dbReference>
<sequence length="1615" mass="177072">MKTKRLILLAIALLIIAQLVPFAGVSIAADSENAYTVDDTFESYTAGNLPTGSGWTLAGPVAAQIVEEQMNKFVEIRNTSGTGSSNVSKIFPGLSGNVVVEYKVRVNDEQYQQIPVLHGTKEGGGTAEAVLVTAEAGQLRANNDLVSGAYRFTSNEWHHYKIYINTVTDTWTLMEGDRILLGNKSFVGGAKLESINRISFKVKSVMTSRLAFDDIKIYQAPDENPGGHHSFLLRASSFADDFGSWQLSSFTGSFDNVILAGATDTNAQNTRPAQSSVIIEAPGTYRVWVRASDFATNQQGARFFNVELGGGLYDRAFGKHGSNGFRWEDGGLVQLPAGELNVMLKDTSAFFARFDSLFITDNPTLIPPENYQQMLAISDVVEAKNSSPFANLLAFPEWANAPAEPASNRKLENANTRVTFYEVPTAQGTAIQQKVELKKDDSWVAVQDRGGSFGYMTLFADQSSISTYYFNGSPVWKQQVQYDGQTLNYETGDIFRSGVPSWIVPSSMESPGNNTVILRGENEYARLNVKWELQEGDLEPKVTCSLEAKKPGYLTLGMFNGMETPLAEVEYLLAPLQFINKFLPPISALVSEVTSTNASSLMTVQTLPGASGAATFGIAVDPSSVPYRWAYTDNQKFGLGIRGRDGGVQPQLFAPLLGMPDSRFEAGTAYEISYRPIYALDSWYPAYKHIVSDLYKVRDVRENLNASVTDTVFNLHDLIMNDAYSGWSDNAKGFANMEVKNQYKQPVPLVMLQEYLLTEDPAFYERRTIPTLAYLLTRSREDLALPGSTHPVLPIGKPTQFYGTGIFANMYAMTRGLVPAYRQIGVEGPVKGSVTPQIPAWLDKVYRYRETGDAEMLNQAKQEADQYLNANLYGGRYSDPNGAFYALDARPNVSALLDLYEASNDAKYLDAAVQSARQLLTSTWTQPLVPDGTIHIDADWIRQRGFWSDDWANQTYFWNGLVRHRLGNEQPFSNDDNGPNGPADNIDTLTSSDVPAWLTSRIGWSVEGTATYFWQDSTNVTMTNWAADLLRLAAYTGDTLFETVARNEIIGRAASYPGYYIGKDMTHYMQADYPYTGPDTTNIYYHHIPVYMGILQDYLFAQAWKWSEGSIKFPSVRQYGYVWFENRVYGLEPGTFYGEQGMWPWLKRGLIATDNKQVDWIASRKDGVFGVALMNEAPQTTEVTVTLGDEVTGGKPINGTATVHLPGGAVSEAAVVNGQLTVAIPAKSLAAVTLHDVPVKAPNFAEIDKAAMSAQPTGNTVAEPASADDFGKGIVLQIDPASYYAYVFVPHTNTQIQKAVLHYQTGDGAWLTKEETDFPFEFIEKVPEVKDAFNYFVEITDLQGNVSRSAAKVLKPLSYDTVKPVTAASIAPQPTESGWNAQDAEIRFQSADSGGSGVSRIVYSIDNGPEQRIDSSSGSVAVAEEGIHQVKYFAYDGAGNKEEERQLPVKIDRTQPVVQWSGGGTYTVSQSVYVTCQAADALSGLVGQPCSAPIIDMEAYELGTGEHPLTVTAADAAGNETVSGTNVTVVVTVESLVELVQRFLLEGGDTTLENALISKLEAAIASLEGGQDEAYINQLQSFINQIEAQSGKKIDSSKAELLIRLTQELQTVEQG</sequence>
<feature type="chain" id="PRO_5005429364" description="FIMAH domain-containing protein" evidence="1">
    <location>
        <begin position="29"/>
        <end position="1615"/>
    </location>
</feature>
<dbReference type="HOGENOM" id="CLU_003429_0_0_9"/>